<keyword evidence="5" id="KW-0472">Membrane</keyword>
<dbReference type="InterPro" id="IPR050545">
    <property type="entry name" value="Mycobact_MmpL"/>
</dbReference>
<dbReference type="EMBL" id="CP011974">
    <property type="protein sequence ID" value="AKO93063.1"/>
    <property type="molecule type" value="Genomic_DNA"/>
</dbReference>
<protein>
    <submittedName>
        <fullName evidence="6">Uncharacterized protein</fullName>
    </submittedName>
</protein>
<dbReference type="AlphaFoldDB" id="A0A1X7EKT4"/>
<dbReference type="PROSITE" id="PS50156">
    <property type="entry name" value="SSD"/>
    <property type="match status" value="1"/>
</dbReference>
<accession>A0A0H4KXH0</accession>
<evidence type="ECO:0000313" key="7">
    <source>
        <dbReference type="Proteomes" id="UP000036202"/>
    </source>
</evidence>
<sequence length="740" mass="79790">MSRLLYKIGGWSAKHKFKVLGGWIIIMIAIPGIAFSMKPAFNEEMTIPGTPSEKAADIISKEFPSTPNFGSIRMIFGASENEKLDSKEAQKAISDALAKISQDKSVKSIANPYEVGTINSDATVAYADITYKEKAEDITEKAKELVKDSAKMTEDQGIQTELSGDITAFNLEIGGISEVIGIVMAFIVLIVMFTSFLIAGLPIFTALIGLATSLGITFLATNFFDISSVSMTLSIMVGLAVGIDYALFIFSKHRQQLSEDIDIHESIARATGTAGGAVLFAGLTVMVALCGLTVVGVPFLAVMGLTAAISVLMAMLISITLVPAVLGWIGKRMKPNQNRSGIFRFITKGREKRQKQSTNWWGRFLKRQPLLITIISILLLLTISVPALHLRLGLPDDGMKAEDTPERQAYDLMAEGFGKGVNGPLVALIDASNTNGNKIDVINTIAKKLTELDNVSSATPPVPSESGDYAIVNITPKTGPNDEETTNLVHDIRDITASDSKGSPHIYVTGMTAINIDIAEKLNDAIPLFAGLIVGFAFLLLLVVFRSLLVPLTAVLGFLLTMTATLGFAVFILQDGYLGKLFGIPAEGPILAFLPILVIGILFGLAMDYQVFLVSRMREEYVSTGNARKSVQAGIKFSGPVVTAAGLIMIFVFAGFIFAGDVMIKSMGLALAFGVLFDAFVVRLTIIPGLMILMGKASWYLPKWLDKIIPNVDIEGHKLNEVLKKEASEKGKKHSLSYDK</sequence>
<evidence type="ECO:0000256" key="5">
    <source>
        <dbReference type="ARBA" id="ARBA00023136"/>
    </source>
</evidence>
<comment type="subcellular location">
    <subcellularLocation>
        <location evidence="1">Cell membrane</location>
        <topology evidence="1">Multi-pass membrane protein</topology>
    </subcellularLocation>
</comment>
<dbReference type="GO" id="GO:0005886">
    <property type="term" value="C:plasma membrane"/>
    <property type="evidence" value="ECO:0007669"/>
    <property type="project" value="UniProtKB-SubCell"/>
</dbReference>
<dbReference type="Gene3D" id="1.20.1640.10">
    <property type="entry name" value="Multidrug efflux transporter AcrB transmembrane domain"/>
    <property type="match status" value="2"/>
</dbReference>
<dbReference type="InterPro" id="IPR004869">
    <property type="entry name" value="MMPL_dom"/>
</dbReference>
<dbReference type="PANTHER" id="PTHR33406:SF13">
    <property type="entry name" value="MEMBRANE PROTEIN YDFJ"/>
    <property type="match status" value="1"/>
</dbReference>
<dbReference type="InterPro" id="IPR000731">
    <property type="entry name" value="SSD"/>
</dbReference>
<keyword evidence="4" id="KW-1133">Transmembrane helix</keyword>
<evidence type="ECO:0000256" key="3">
    <source>
        <dbReference type="ARBA" id="ARBA00022692"/>
    </source>
</evidence>
<evidence type="ECO:0000256" key="1">
    <source>
        <dbReference type="ARBA" id="ARBA00004651"/>
    </source>
</evidence>
<dbReference type="GeneID" id="93701864"/>
<evidence type="ECO:0000256" key="4">
    <source>
        <dbReference type="ARBA" id="ARBA00022989"/>
    </source>
</evidence>
<name>A0A1X7EKT4_9BACI</name>
<dbReference type="PANTHER" id="PTHR33406">
    <property type="entry name" value="MEMBRANE PROTEIN MJ1562-RELATED"/>
    <property type="match status" value="1"/>
</dbReference>
<keyword evidence="3" id="KW-0812">Transmembrane</keyword>
<dbReference type="RefSeq" id="WP_046218577.1">
    <property type="nucleotide sequence ID" value="NZ_CP011974.1"/>
</dbReference>
<keyword evidence="7" id="KW-1185">Reference proteome</keyword>
<evidence type="ECO:0000313" key="6">
    <source>
        <dbReference type="EMBL" id="AKO93063.1"/>
    </source>
</evidence>
<dbReference type="PATRIC" id="fig|135735.6.peg.2926"/>
<evidence type="ECO:0000256" key="2">
    <source>
        <dbReference type="ARBA" id="ARBA00022475"/>
    </source>
</evidence>
<dbReference type="SUPFAM" id="SSF82866">
    <property type="entry name" value="Multidrug efflux transporter AcrB transmembrane domain"/>
    <property type="match status" value="2"/>
</dbReference>
<gene>
    <name evidence="6" type="ORF">BEH_13835</name>
</gene>
<accession>A0A1X7EKT4</accession>
<dbReference type="KEGG" id="beo:BEH_13835"/>
<organism evidence="6 7">
    <name type="scientific">Priestia filamentosa</name>
    <dbReference type="NCBI Taxonomy" id="1402861"/>
    <lineage>
        <taxon>Bacteria</taxon>
        <taxon>Bacillati</taxon>
        <taxon>Bacillota</taxon>
        <taxon>Bacilli</taxon>
        <taxon>Bacillales</taxon>
        <taxon>Bacillaceae</taxon>
        <taxon>Priestia</taxon>
    </lineage>
</organism>
<proteinExistence type="predicted"/>
<dbReference type="Pfam" id="PF03176">
    <property type="entry name" value="MMPL"/>
    <property type="match status" value="2"/>
</dbReference>
<dbReference type="OrthoDB" id="7051771at2"/>
<reference evidence="7" key="2">
    <citation type="submission" date="2015-06" db="EMBL/GenBank/DDBJ databases">
        <title>Genome Sequence of Bacillus endophyticus and Analysis of its Companion Mechanism in the Ketogulonigenium vulgare-Bacillus strain Consortium.</title>
        <authorList>
            <person name="Jia N."/>
            <person name="Du J."/>
            <person name="Ding M.-Z."/>
            <person name="Gao F."/>
            <person name="Yuan Y.-J."/>
        </authorList>
    </citation>
    <scope>NUCLEOTIDE SEQUENCE [LARGE SCALE GENOMIC DNA]</scope>
    <source>
        <strain evidence="7">Hbe603</strain>
    </source>
</reference>
<reference evidence="6 7" key="1">
    <citation type="journal article" date="2015" name="PLoS ONE">
        <title>Genome Sequence of Bacillus endophyticus and Analysis of Its Companion Mechanism in the Ketogulonigenium vulgare-Bacillus Strain Consortium.</title>
        <authorList>
            <person name="Jia N."/>
            <person name="Du J."/>
            <person name="Ding M.Z."/>
            <person name="Gao F."/>
            <person name="Yuan Y.J."/>
        </authorList>
    </citation>
    <scope>NUCLEOTIDE SEQUENCE [LARGE SCALE GENOMIC DNA]</scope>
    <source>
        <strain evidence="6 7">Hbe603</strain>
    </source>
</reference>
<keyword evidence="2" id="KW-1003">Cell membrane</keyword>
<dbReference type="Proteomes" id="UP000036202">
    <property type="component" value="Chromosome"/>
</dbReference>